<evidence type="ECO:0000256" key="9">
    <source>
        <dbReference type="ARBA" id="ARBA00023180"/>
    </source>
</evidence>
<proteinExistence type="inferred from homology"/>
<dbReference type="InterPro" id="IPR006626">
    <property type="entry name" value="PbH1"/>
</dbReference>
<dbReference type="InterPro" id="IPR011050">
    <property type="entry name" value="Pectin_lyase_fold/virulence"/>
</dbReference>
<keyword evidence="10 13" id="KW-0326">Glycosidase</keyword>
<dbReference type="GO" id="GO:0071555">
    <property type="term" value="P:cell wall organization"/>
    <property type="evidence" value="ECO:0007669"/>
    <property type="project" value="UniProtKB-KW"/>
</dbReference>
<evidence type="ECO:0000256" key="10">
    <source>
        <dbReference type="ARBA" id="ARBA00023295"/>
    </source>
</evidence>
<name>A0A6P7F6K8_DIAVI</name>
<evidence type="ECO:0000256" key="2">
    <source>
        <dbReference type="ARBA" id="ARBA00008834"/>
    </source>
</evidence>
<evidence type="ECO:0000313" key="15">
    <source>
        <dbReference type="RefSeq" id="XP_028129080.1"/>
    </source>
</evidence>
<evidence type="ECO:0000256" key="4">
    <source>
        <dbReference type="ARBA" id="ARBA00022525"/>
    </source>
</evidence>
<dbReference type="GO" id="GO:0005576">
    <property type="term" value="C:extracellular region"/>
    <property type="evidence" value="ECO:0007669"/>
    <property type="project" value="UniProtKB-SubCell"/>
</dbReference>
<reference evidence="15" key="1">
    <citation type="submission" date="2025-08" db="UniProtKB">
        <authorList>
            <consortium name="RefSeq"/>
        </authorList>
    </citation>
    <scope>IDENTIFICATION</scope>
</reference>
<comment type="subcellular location">
    <subcellularLocation>
        <location evidence="1">Secreted</location>
    </subcellularLocation>
</comment>
<feature type="chain" id="PRO_5027952143" description="endo-polygalacturonase" evidence="14">
    <location>
        <begin position="26"/>
        <end position="367"/>
    </location>
</feature>
<dbReference type="OrthoDB" id="6727952at2759"/>
<evidence type="ECO:0000256" key="13">
    <source>
        <dbReference type="RuleBase" id="RU361169"/>
    </source>
</evidence>
<keyword evidence="7 13" id="KW-0378">Hydrolase</keyword>
<dbReference type="EC" id="3.2.1.15" evidence="3"/>
<dbReference type="Gene3D" id="2.160.20.10">
    <property type="entry name" value="Single-stranded right-handed beta-helix, Pectin lyase-like"/>
    <property type="match status" value="1"/>
</dbReference>
<dbReference type="GO" id="GO:0045490">
    <property type="term" value="P:pectin catabolic process"/>
    <property type="evidence" value="ECO:0007669"/>
    <property type="project" value="TreeGrafter"/>
</dbReference>
<dbReference type="InterPro" id="IPR012334">
    <property type="entry name" value="Pectin_lyas_fold"/>
</dbReference>
<sequence length="367" mass="40127">MYFNRNYLYIFLNLTAVIVPSLTEAQEQCTIREFSQISEVIEQCKNITVSNLEVPANVTLDFHLQTGSTLTFEGVTLFKNATWVGPLVIFRGSQIVVQGAKGSFLDGQGALYWDGMGGNGGVTKPYFFQIETTGGSIFRNIHLLNCPHHCVIISSTDLTITGWNIDVSAGDKGNLGHNTDGFDVIYGENIVIENSIVQNQDDCVAINRGKNMLISNLRCYGGHGISLSVGLSHRSYKHNTVHNVTFIDCVVAQSENGIHVKTHNDGYLGEIKNVTYKNIEFVDILNYGVNVQQDYANGTSTGNPTNNIPITNLSLINVHGTVKGSHATGVYILCGSAGCIDWNWSEISITGAKRENSCNYVPSGYHC</sequence>
<evidence type="ECO:0000256" key="7">
    <source>
        <dbReference type="ARBA" id="ARBA00022801"/>
    </source>
</evidence>
<dbReference type="RefSeq" id="XP_028129080.1">
    <property type="nucleotide sequence ID" value="XM_028273279.1"/>
</dbReference>
<keyword evidence="4" id="KW-0964">Secreted</keyword>
<dbReference type="InterPro" id="IPR050434">
    <property type="entry name" value="Glycosyl_hydrlase_28"/>
</dbReference>
<dbReference type="SMART" id="SM00710">
    <property type="entry name" value="PbH1"/>
    <property type="match status" value="6"/>
</dbReference>
<gene>
    <name evidence="15" type="primary">LOC114325268</name>
</gene>
<evidence type="ECO:0000256" key="11">
    <source>
        <dbReference type="ARBA" id="ARBA00023316"/>
    </source>
</evidence>
<keyword evidence="9" id="KW-0325">Glycoprotein</keyword>
<dbReference type="Pfam" id="PF00295">
    <property type="entry name" value="Glyco_hydro_28"/>
    <property type="match status" value="1"/>
</dbReference>
<evidence type="ECO:0000256" key="3">
    <source>
        <dbReference type="ARBA" id="ARBA00012736"/>
    </source>
</evidence>
<keyword evidence="6" id="KW-0677">Repeat</keyword>
<dbReference type="PANTHER" id="PTHR31884:SF9">
    <property type="entry name" value="ENDOPOLYGALACTURONASE D-RELATED"/>
    <property type="match status" value="1"/>
</dbReference>
<evidence type="ECO:0000256" key="12">
    <source>
        <dbReference type="ARBA" id="ARBA00034074"/>
    </source>
</evidence>
<dbReference type="InterPro" id="IPR000743">
    <property type="entry name" value="Glyco_hydro_28"/>
</dbReference>
<dbReference type="PANTHER" id="PTHR31884">
    <property type="entry name" value="POLYGALACTURONASE"/>
    <property type="match status" value="1"/>
</dbReference>
<evidence type="ECO:0000256" key="14">
    <source>
        <dbReference type="SAM" id="SignalP"/>
    </source>
</evidence>
<keyword evidence="5 14" id="KW-0732">Signal</keyword>
<comment type="similarity">
    <text evidence="2 13">Belongs to the glycosyl hydrolase 28 family.</text>
</comment>
<keyword evidence="11" id="KW-0961">Cell wall biogenesis/degradation</keyword>
<dbReference type="AlphaFoldDB" id="A0A6P7F6K8"/>
<protein>
    <recommendedName>
        <fullName evidence="3">endo-polygalacturonase</fullName>
        <ecNumber evidence="3">3.2.1.15</ecNumber>
    </recommendedName>
</protein>
<dbReference type="InParanoid" id="A0A6P7F6K8"/>
<dbReference type="SUPFAM" id="SSF51126">
    <property type="entry name" value="Pectin lyase-like"/>
    <property type="match status" value="1"/>
</dbReference>
<comment type="catalytic activity">
    <reaction evidence="12">
        <text>(1,4-alpha-D-galacturonosyl)n+m + H2O = (1,4-alpha-D-galacturonosyl)n + (1,4-alpha-D-galacturonosyl)m.</text>
        <dbReference type="EC" id="3.2.1.15"/>
    </reaction>
</comment>
<evidence type="ECO:0000256" key="8">
    <source>
        <dbReference type="ARBA" id="ARBA00023157"/>
    </source>
</evidence>
<evidence type="ECO:0000256" key="1">
    <source>
        <dbReference type="ARBA" id="ARBA00004613"/>
    </source>
</evidence>
<keyword evidence="8" id="KW-1015">Disulfide bond</keyword>
<feature type="signal peptide" evidence="14">
    <location>
        <begin position="1"/>
        <end position="25"/>
    </location>
</feature>
<evidence type="ECO:0000256" key="6">
    <source>
        <dbReference type="ARBA" id="ARBA00022737"/>
    </source>
</evidence>
<dbReference type="GO" id="GO:0004650">
    <property type="term" value="F:polygalacturonase activity"/>
    <property type="evidence" value="ECO:0007669"/>
    <property type="project" value="UniProtKB-EC"/>
</dbReference>
<evidence type="ECO:0000256" key="5">
    <source>
        <dbReference type="ARBA" id="ARBA00022729"/>
    </source>
</evidence>
<organism evidence="15">
    <name type="scientific">Diabrotica virgifera virgifera</name>
    <name type="common">western corn rootworm</name>
    <dbReference type="NCBI Taxonomy" id="50390"/>
    <lineage>
        <taxon>Eukaryota</taxon>
        <taxon>Metazoa</taxon>
        <taxon>Ecdysozoa</taxon>
        <taxon>Arthropoda</taxon>
        <taxon>Hexapoda</taxon>
        <taxon>Insecta</taxon>
        <taxon>Pterygota</taxon>
        <taxon>Neoptera</taxon>
        <taxon>Endopterygota</taxon>
        <taxon>Coleoptera</taxon>
        <taxon>Polyphaga</taxon>
        <taxon>Cucujiformia</taxon>
        <taxon>Chrysomeloidea</taxon>
        <taxon>Chrysomelidae</taxon>
        <taxon>Galerucinae</taxon>
        <taxon>Diabroticina</taxon>
        <taxon>Diabroticites</taxon>
        <taxon>Diabrotica</taxon>
    </lineage>
</organism>
<accession>A0A6P7F6K8</accession>